<accession>A0A0S4LIQ2</accession>
<dbReference type="EMBL" id="CZQA01000009">
    <property type="protein sequence ID" value="CUS37103.1"/>
    <property type="molecule type" value="Genomic_DNA"/>
</dbReference>
<dbReference type="SUPFAM" id="SSF54001">
    <property type="entry name" value="Cysteine proteinases"/>
    <property type="match status" value="1"/>
</dbReference>
<organism evidence="2 3">
    <name type="scientific">Candidatus Nitrospira nitrosa</name>
    <dbReference type="NCBI Taxonomy" id="1742972"/>
    <lineage>
        <taxon>Bacteria</taxon>
        <taxon>Pseudomonadati</taxon>
        <taxon>Nitrospirota</taxon>
        <taxon>Nitrospiria</taxon>
        <taxon>Nitrospirales</taxon>
        <taxon>Nitrospiraceae</taxon>
        <taxon>Nitrospira</taxon>
    </lineage>
</organism>
<dbReference type="InterPro" id="IPR038765">
    <property type="entry name" value="Papain-like_cys_pep_sf"/>
</dbReference>
<dbReference type="RefSeq" id="WP_176698071.1">
    <property type="nucleotide sequence ID" value="NZ_CZQA01000009.1"/>
</dbReference>
<dbReference type="AlphaFoldDB" id="A0A0S4LIQ2"/>
<evidence type="ECO:0000313" key="2">
    <source>
        <dbReference type="EMBL" id="CUS37103.1"/>
    </source>
</evidence>
<proteinExistence type="predicted"/>
<sequence>MKMNIPGILGLCIALCLAFTFACVRVEVSVTSPNTSTQKPSPDSSWISLADLKEIHKKRLSGNKCPPSRYRLTDREKQETEAWCWAASTRLVMAFHNKEQSKETDLQCNIVTKTLALLQDKSKCCAGNIPDQCVQGGWPHWVFRSYHFDYKTVGGTLDDWDAVVGEICSTGPFISVIDWIGGGSHTLVVTGYGEDEKDATKVVTTYDPFTDDFQDLSLEEFGGDSAYESDGFYGFSHNRHYVQITPKPEDRP</sequence>
<dbReference type="PROSITE" id="PS51257">
    <property type="entry name" value="PROKAR_LIPOPROTEIN"/>
    <property type="match status" value="1"/>
</dbReference>
<evidence type="ECO:0000259" key="1">
    <source>
        <dbReference type="Pfam" id="PF13529"/>
    </source>
</evidence>
<feature type="domain" description="Peptidase C39-like" evidence="1">
    <location>
        <begin position="76"/>
        <end position="208"/>
    </location>
</feature>
<gene>
    <name evidence="2" type="ORF">COMA1_30410</name>
</gene>
<dbReference type="InterPro" id="IPR039564">
    <property type="entry name" value="Peptidase_C39-like"/>
</dbReference>
<protein>
    <recommendedName>
        <fullName evidence="1">Peptidase C39-like domain-containing protein</fullName>
    </recommendedName>
</protein>
<keyword evidence="3" id="KW-1185">Reference proteome</keyword>
<reference evidence="2 3" key="1">
    <citation type="submission" date="2015-10" db="EMBL/GenBank/DDBJ databases">
        <authorList>
            <person name="Gilbert D.G."/>
        </authorList>
    </citation>
    <scope>NUCLEOTIDE SEQUENCE [LARGE SCALE GENOMIC DNA]</scope>
    <source>
        <strain evidence="2">COMA1</strain>
    </source>
</reference>
<name>A0A0S4LIQ2_9BACT</name>
<dbReference type="Pfam" id="PF13529">
    <property type="entry name" value="Peptidase_C39_2"/>
    <property type="match status" value="1"/>
</dbReference>
<evidence type="ECO:0000313" key="3">
    <source>
        <dbReference type="Proteomes" id="UP000199032"/>
    </source>
</evidence>
<dbReference type="Proteomes" id="UP000199032">
    <property type="component" value="Unassembled WGS sequence"/>
</dbReference>